<keyword evidence="1" id="KW-0732">Signal</keyword>
<dbReference type="InParanoid" id="K1X2H2"/>
<reference evidence="2 3" key="1">
    <citation type="journal article" date="2012" name="BMC Genomics">
        <title>Sequencing the genome of Marssonina brunnea reveals fungus-poplar co-evolution.</title>
        <authorList>
            <person name="Zhu S."/>
            <person name="Cao Y.-Z."/>
            <person name="Jiang C."/>
            <person name="Tan B.-Y."/>
            <person name="Wang Z."/>
            <person name="Feng S."/>
            <person name="Zhang L."/>
            <person name="Su X.-H."/>
            <person name="Brejova B."/>
            <person name="Vinar T."/>
            <person name="Xu M."/>
            <person name="Wang M.-X."/>
            <person name="Zhang S.-G."/>
            <person name="Huang M.-R."/>
            <person name="Wu R."/>
            <person name="Zhou Y."/>
        </authorList>
    </citation>
    <scope>NUCLEOTIDE SEQUENCE [LARGE SCALE GENOMIC DNA]</scope>
    <source>
        <strain evidence="2 3">MB_m1</strain>
    </source>
</reference>
<evidence type="ECO:0000313" key="2">
    <source>
        <dbReference type="EMBL" id="EKD19192.1"/>
    </source>
</evidence>
<dbReference type="HOGENOM" id="CLU_1993100_0_0_1"/>
<dbReference type="EMBL" id="JH921431">
    <property type="protein sequence ID" value="EKD19192.1"/>
    <property type="molecule type" value="Genomic_DNA"/>
</dbReference>
<evidence type="ECO:0000256" key="1">
    <source>
        <dbReference type="SAM" id="SignalP"/>
    </source>
</evidence>
<name>K1X2H2_MARBU</name>
<dbReference type="Proteomes" id="UP000006753">
    <property type="component" value="Unassembled WGS sequence"/>
</dbReference>
<dbReference type="OrthoDB" id="10412784at2759"/>
<organism evidence="2 3">
    <name type="scientific">Marssonina brunnea f. sp. multigermtubi (strain MB_m1)</name>
    <name type="common">Marssonina leaf spot fungus</name>
    <dbReference type="NCBI Taxonomy" id="1072389"/>
    <lineage>
        <taxon>Eukaryota</taxon>
        <taxon>Fungi</taxon>
        <taxon>Dikarya</taxon>
        <taxon>Ascomycota</taxon>
        <taxon>Pezizomycotina</taxon>
        <taxon>Leotiomycetes</taxon>
        <taxon>Helotiales</taxon>
        <taxon>Drepanopezizaceae</taxon>
        <taxon>Drepanopeziza</taxon>
    </lineage>
</organism>
<keyword evidence="3" id="KW-1185">Reference proteome</keyword>
<proteinExistence type="predicted"/>
<gene>
    <name evidence="2" type="ORF">MBM_02429</name>
</gene>
<dbReference type="GeneID" id="18758364"/>
<dbReference type="AlphaFoldDB" id="K1X2H2"/>
<evidence type="ECO:0000313" key="3">
    <source>
        <dbReference type="Proteomes" id="UP000006753"/>
    </source>
</evidence>
<dbReference type="KEGG" id="mbe:MBM_02429"/>
<feature type="chain" id="PRO_5003852869" evidence="1">
    <location>
        <begin position="23"/>
        <end position="125"/>
    </location>
</feature>
<protein>
    <submittedName>
        <fullName evidence="2">Uncharacterized protein</fullName>
    </submittedName>
</protein>
<accession>K1X2H2</accession>
<sequence>MILFNAFAVTLTLMLSPAAVMAEVARNPLIKLCKDPAFVDCYEPPADYLKCVDVRTDFIDTITSLDTYDKVCYFYEDLSCLGARLGHTGKMPGLHVSEYTYLNDAISSFKCGIAEEVEVPKPRGG</sequence>
<feature type="signal peptide" evidence="1">
    <location>
        <begin position="1"/>
        <end position="22"/>
    </location>
</feature>